<sequence length="202" mass="23180">MKKIITLLAFSIGILGFSQEFKEVGDDYTFTQIIDIPGKNKIDIYKGIKLFLNDSSKRAKNFIDTDDSNVGIISYNEKTPYFPISEFFSISGSYKVTIDIKDNKFRYSVNNFKILQNIVGSDISLTYPSFIAIKDSENKKLELEQKLSKETKPKKQQSIKEELSKIEIEKRMSEIALNKIKDIIKDNPSQYTNSINNSSSDW</sequence>
<evidence type="ECO:0000313" key="4">
    <source>
        <dbReference type="EMBL" id="STC97921.1"/>
    </source>
</evidence>
<protein>
    <recommendedName>
        <fullName evidence="1">DUF4468 domain-containing protein</fullName>
    </recommendedName>
</protein>
<feature type="domain" description="DUF4468" evidence="1">
    <location>
        <begin position="30"/>
        <end position="113"/>
    </location>
</feature>
<dbReference type="InterPro" id="IPR027823">
    <property type="entry name" value="DUF4468"/>
</dbReference>
<evidence type="ECO:0000313" key="6">
    <source>
        <dbReference type="Proteomes" id="UP000254876"/>
    </source>
</evidence>
<dbReference type="Pfam" id="PF14730">
    <property type="entry name" value="DUF4468"/>
    <property type="match status" value="1"/>
</dbReference>
<dbReference type="Proteomes" id="UP000254876">
    <property type="component" value="Unassembled WGS sequence"/>
</dbReference>
<evidence type="ECO:0000313" key="3">
    <source>
        <dbReference type="EMBL" id="OPB47436.1"/>
    </source>
</evidence>
<reference evidence="2 5" key="1">
    <citation type="submission" date="2016-02" db="EMBL/GenBank/DDBJ databases">
        <authorList>
            <person name="Nicholson A.C."/>
            <person name="Humrighouse B.W."/>
            <person name="Loparev V."/>
            <person name="Emery B."/>
            <person name="Graziano J."/>
            <person name="McQuiston J.R."/>
        </authorList>
    </citation>
    <scope>NUCLEOTIDE SEQUENCE [LARGE SCALE GENOMIC DNA]</scope>
    <source>
        <strain evidence="2 5">E6809</strain>
    </source>
</reference>
<evidence type="ECO:0000313" key="5">
    <source>
        <dbReference type="Proteomes" id="UP000189738"/>
    </source>
</evidence>
<reference evidence="3" key="2">
    <citation type="submission" date="2016-06" db="EMBL/GenBank/DDBJ databases">
        <authorList>
            <person name="Nicholson A.C."/>
        </authorList>
    </citation>
    <scope>NUCLEOTIDE SEQUENCE [LARGE SCALE GENOMIC DNA]</scope>
    <source>
        <strain evidence="3">E6809</strain>
    </source>
</reference>
<gene>
    <name evidence="2" type="ORF">AYC66_18590</name>
    <name evidence="3" type="ORF">BAY09_07220</name>
    <name evidence="4" type="ORF">NCTC10588_01005</name>
</gene>
<dbReference type="EMBL" id="UFYD01000001">
    <property type="protein sequence ID" value="STC97921.1"/>
    <property type="molecule type" value="Genomic_DNA"/>
</dbReference>
<accession>A0A494J2L8</accession>
<dbReference type="Gene3D" id="3.30.530.80">
    <property type="match status" value="1"/>
</dbReference>
<dbReference type="AlphaFoldDB" id="A0A494J2L8"/>
<dbReference type="EMBL" id="CP014339">
    <property type="protein sequence ID" value="AQX52566.1"/>
    <property type="molecule type" value="Genomic_DNA"/>
</dbReference>
<evidence type="ECO:0000259" key="1">
    <source>
        <dbReference type="Pfam" id="PF14730"/>
    </source>
</evidence>
<dbReference type="RefSeq" id="WP_078691308.1">
    <property type="nucleotide sequence ID" value="NZ_CP014339.1"/>
</dbReference>
<dbReference type="Proteomes" id="UP000189738">
    <property type="component" value="Chromosome"/>
</dbReference>
<reference evidence="4 6" key="3">
    <citation type="submission" date="2018-06" db="EMBL/GenBank/DDBJ databases">
        <authorList>
            <consortium name="Pathogen Informatics"/>
            <person name="Doyle S."/>
        </authorList>
    </citation>
    <scope>NUCLEOTIDE SEQUENCE [LARGE SCALE GENOMIC DNA]</scope>
    <source>
        <strain evidence="4 6">NCTC10588</strain>
    </source>
</reference>
<evidence type="ECO:0000313" key="2">
    <source>
        <dbReference type="EMBL" id="AQX52566.1"/>
    </source>
</evidence>
<proteinExistence type="predicted"/>
<dbReference type="EMBL" id="MAHS01000013">
    <property type="protein sequence ID" value="OPB47436.1"/>
    <property type="molecule type" value="Genomic_DNA"/>
</dbReference>
<organism evidence="3">
    <name type="scientific">Elizabethkingia anophelis</name>
    <dbReference type="NCBI Taxonomy" id="1117645"/>
    <lineage>
        <taxon>Bacteria</taxon>
        <taxon>Pseudomonadati</taxon>
        <taxon>Bacteroidota</taxon>
        <taxon>Flavobacteriia</taxon>
        <taxon>Flavobacteriales</taxon>
        <taxon>Weeksellaceae</taxon>
        <taxon>Elizabethkingia</taxon>
    </lineage>
</organism>
<name>A0A494J2L8_9FLAO</name>